<comment type="similarity">
    <text evidence="2">Belongs to the TrbL/VirB6 family.</text>
</comment>
<dbReference type="Proteomes" id="UP001597295">
    <property type="component" value="Unassembled WGS sequence"/>
</dbReference>
<dbReference type="InterPro" id="IPR007688">
    <property type="entry name" value="Conjugal_tfr_TrbL/VirB6"/>
</dbReference>
<feature type="transmembrane region" description="Helical" evidence="7">
    <location>
        <begin position="226"/>
        <end position="243"/>
    </location>
</feature>
<dbReference type="RefSeq" id="WP_379876435.1">
    <property type="nucleotide sequence ID" value="NZ_JBHUIP010000011.1"/>
</dbReference>
<keyword evidence="3 7" id="KW-0812">Transmembrane</keyword>
<feature type="compositionally biased region" description="Low complexity" evidence="6">
    <location>
        <begin position="321"/>
        <end position="352"/>
    </location>
</feature>
<evidence type="ECO:0000256" key="6">
    <source>
        <dbReference type="SAM" id="MobiDB-lite"/>
    </source>
</evidence>
<feature type="transmembrane region" description="Helical" evidence="7">
    <location>
        <begin position="159"/>
        <end position="182"/>
    </location>
</feature>
<keyword evidence="9" id="KW-1185">Reference proteome</keyword>
<evidence type="ECO:0000313" key="8">
    <source>
        <dbReference type="EMBL" id="MFD2263429.1"/>
    </source>
</evidence>
<feature type="transmembrane region" description="Helical" evidence="7">
    <location>
        <begin position="64"/>
        <end position="83"/>
    </location>
</feature>
<accession>A0ABW5DUE7</accession>
<dbReference type="Pfam" id="PF04610">
    <property type="entry name" value="TrbL"/>
    <property type="match status" value="1"/>
</dbReference>
<protein>
    <submittedName>
        <fullName evidence="8">Type IV secretion system protein</fullName>
    </submittedName>
</protein>
<feature type="transmembrane region" description="Helical" evidence="7">
    <location>
        <begin position="194"/>
        <end position="214"/>
    </location>
</feature>
<evidence type="ECO:0000313" key="9">
    <source>
        <dbReference type="Proteomes" id="UP001597295"/>
    </source>
</evidence>
<comment type="caution">
    <text evidence="8">The sequence shown here is derived from an EMBL/GenBank/DDBJ whole genome shotgun (WGS) entry which is preliminary data.</text>
</comment>
<reference evidence="9" key="1">
    <citation type="journal article" date="2019" name="Int. J. Syst. Evol. Microbiol.">
        <title>The Global Catalogue of Microorganisms (GCM) 10K type strain sequencing project: providing services to taxonomists for standard genome sequencing and annotation.</title>
        <authorList>
            <consortium name="The Broad Institute Genomics Platform"/>
            <consortium name="The Broad Institute Genome Sequencing Center for Infectious Disease"/>
            <person name="Wu L."/>
            <person name="Ma J."/>
        </authorList>
    </citation>
    <scope>NUCLEOTIDE SEQUENCE [LARGE SCALE GENOMIC DNA]</scope>
    <source>
        <strain evidence="9">CGMCC 1.19062</strain>
    </source>
</reference>
<evidence type="ECO:0000256" key="7">
    <source>
        <dbReference type="SAM" id="Phobius"/>
    </source>
</evidence>
<sequence length="413" mass="42018">MAVAPEHLTIFSDGVLAIASGFIGTAQQAGLSLLGLFAVLDLVLFGIAVALGQRDMLAKGIWKLLLIGVVLLLVRDGGALVTTLSDSALYLSRGDRSLLPDPVALLAVGTQGSLDLMRLSADTGPQLLGASISLSGLAIAMIVTFGLAAGALLYQLAAFHLTAGIALVMLPIGLFSPGRALLGRAGRGLLTATVRLTTVLLICLPLPALLTAMMTPLTRQSSMDMPLAQLCLGLCLFVLLLGLPRAAMAVVGDFAGVNEATAAASPSSQAAVAAQQLPPRTSLQAAAAVPLGQASTVERFGGGASVARASDRFSTGLLSAGSSTTISSSSGNSGLRSSPGVTHSSSGLSSSSDARRPVLDRTAQTAPPTAVSIDRLVSDALRRSLAPEATTRGYRAIEAGTRTEDDKDPRDES</sequence>
<name>A0ABW5DUE7_9PROT</name>
<comment type="subcellular location">
    <subcellularLocation>
        <location evidence="1">Membrane</location>
        <topology evidence="1">Multi-pass membrane protein</topology>
    </subcellularLocation>
</comment>
<dbReference type="EMBL" id="JBHUIP010000011">
    <property type="protein sequence ID" value="MFD2263429.1"/>
    <property type="molecule type" value="Genomic_DNA"/>
</dbReference>
<gene>
    <name evidence="8" type="ORF">ACFSM5_11060</name>
</gene>
<feature type="compositionally biased region" description="Basic and acidic residues" evidence="6">
    <location>
        <begin position="401"/>
        <end position="413"/>
    </location>
</feature>
<organism evidence="8 9">
    <name type="scientific">Lacibacterium aquatile</name>
    <dbReference type="NCBI Taxonomy" id="1168082"/>
    <lineage>
        <taxon>Bacteria</taxon>
        <taxon>Pseudomonadati</taxon>
        <taxon>Pseudomonadota</taxon>
        <taxon>Alphaproteobacteria</taxon>
        <taxon>Rhodospirillales</taxon>
        <taxon>Rhodospirillaceae</taxon>
    </lineage>
</organism>
<evidence type="ECO:0000256" key="2">
    <source>
        <dbReference type="ARBA" id="ARBA00007802"/>
    </source>
</evidence>
<evidence type="ECO:0000256" key="3">
    <source>
        <dbReference type="ARBA" id="ARBA00022692"/>
    </source>
</evidence>
<keyword evidence="4 7" id="KW-1133">Transmembrane helix</keyword>
<evidence type="ECO:0000256" key="1">
    <source>
        <dbReference type="ARBA" id="ARBA00004141"/>
    </source>
</evidence>
<evidence type="ECO:0000256" key="5">
    <source>
        <dbReference type="ARBA" id="ARBA00023136"/>
    </source>
</evidence>
<evidence type="ECO:0000256" key="4">
    <source>
        <dbReference type="ARBA" id="ARBA00022989"/>
    </source>
</evidence>
<feature type="transmembrane region" description="Helical" evidence="7">
    <location>
        <begin position="31"/>
        <end position="52"/>
    </location>
</feature>
<proteinExistence type="inferred from homology"/>
<feature type="transmembrane region" description="Helical" evidence="7">
    <location>
        <begin position="128"/>
        <end position="153"/>
    </location>
</feature>
<feature type="region of interest" description="Disordered" evidence="6">
    <location>
        <begin position="321"/>
        <end position="355"/>
    </location>
</feature>
<keyword evidence="5 7" id="KW-0472">Membrane</keyword>
<feature type="region of interest" description="Disordered" evidence="6">
    <location>
        <begin position="382"/>
        <end position="413"/>
    </location>
</feature>